<sequence>MGTRLENIYFITGIRVWSQRLNTKPTFTV</sequence>
<proteinExistence type="predicted"/>
<name>A0A0E9T2G1_ANGAN</name>
<reference evidence="1" key="1">
    <citation type="submission" date="2014-11" db="EMBL/GenBank/DDBJ databases">
        <authorList>
            <person name="Amaro Gonzalez C."/>
        </authorList>
    </citation>
    <scope>NUCLEOTIDE SEQUENCE</scope>
</reference>
<protein>
    <submittedName>
        <fullName evidence="1">Uncharacterized protein</fullName>
    </submittedName>
</protein>
<accession>A0A0E9T2G1</accession>
<organism evidence="1">
    <name type="scientific">Anguilla anguilla</name>
    <name type="common">European freshwater eel</name>
    <name type="synonym">Muraena anguilla</name>
    <dbReference type="NCBI Taxonomy" id="7936"/>
    <lineage>
        <taxon>Eukaryota</taxon>
        <taxon>Metazoa</taxon>
        <taxon>Chordata</taxon>
        <taxon>Craniata</taxon>
        <taxon>Vertebrata</taxon>
        <taxon>Euteleostomi</taxon>
        <taxon>Actinopterygii</taxon>
        <taxon>Neopterygii</taxon>
        <taxon>Teleostei</taxon>
        <taxon>Anguilliformes</taxon>
        <taxon>Anguillidae</taxon>
        <taxon>Anguilla</taxon>
    </lineage>
</organism>
<reference evidence="1" key="2">
    <citation type="journal article" date="2015" name="Fish Shellfish Immunol.">
        <title>Early steps in the European eel (Anguilla anguilla)-Vibrio vulnificus interaction in the gills: Role of the RtxA13 toxin.</title>
        <authorList>
            <person name="Callol A."/>
            <person name="Pajuelo D."/>
            <person name="Ebbesson L."/>
            <person name="Teles M."/>
            <person name="MacKenzie S."/>
            <person name="Amaro C."/>
        </authorList>
    </citation>
    <scope>NUCLEOTIDE SEQUENCE</scope>
</reference>
<dbReference type="EMBL" id="GBXM01061407">
    <property type="protein sequence ID" value="JAH47170.1"/>
    <property type="molecule type" value="Transcribed_RNA"/>
</dbReference>
<evidence type="ECO:0000313" key="1">
    <source>
        <dbReference type="EMBL" id="JAH47170.1"/>
    </source>
</evidence>
<dbReference type="AlphaFoldDB" id="A0A0E9T2G1"/>